<dbReference type="AlphaFoldDB" id="A0A2H0V9S3"/>
<dbReference type="PROSITE" id="PS50965">
    <property type="entry name" value="NERD"/>
    <property type="match status" value="1"/>
</dbReference>
<dbReference type="InterPro" id="IPR011528">
    <property type="entry name" value="NERD"/>
</dbReference>
<dbReference type="Pfam" id="PF08378">
    <property type="entry name" value="NERD"/>
    <property type="match status" value="1"/>
</dbReference>
<comment type="caution">
    <text evidence="2">The sequence shown here is derived from an EMBL/GenBank/DDBJ whole genome shotgun (WGS) entry which is preliminary data.</text>
</comment>
<organism evidence="2 3">
    <name type="scientific">Candidatus Falkowbacteria bacterium CG10_big_fil_rev_8_21_14_0_10_37_18</name>
    <dbReference type="NCBI Taxonomy" id="1974562"/>
    <lineage>
        <taxon>Bacteria</taxon>
        <taxon>Candidatus Falkowiibacteriota</taxon>
    </lineage>
</organism>
<protein>
    <recommendedName>
        <fullName evidence="1">NERD domain-containing protein</fullName>
    </recommendedName>
</protein>
<evidence type="ECO:0000259" key="1">
    <source>
        <dbReference type="PROSITE" id="PS50965"/>
    </source>
</evidence>
<proteinExistence type="predicted"/>
<feature type="domain" description="NERD" evidence="1">
    <location>
        <begin position="23"/>
        <end position="135"/>
    </location>
</feature>
<accession>A0A2H0V9S3</accession>
<sequence>MLWAGLLGFLTLPFFKRNKILVAGAKGENAVSKLLLKELDNSWYLINDCIVNKAQIDHILIGPKGIFVIETKNYKGIVYGNREDKKWTKTRNSRFKTFYNPIKQSKTHSFKVADLLREGHYDYFAFALVVFAGQPLELNITVGDFPVLRIDQLKDYILSQPDKMLKVRAKEVAGYLIKRIRS</sequence>
<evidence type="ECO:0000313" key="2">
    <source>
        <dbReference type="EMBL" id="PIR95823.1"/>
    </source>
</evidence>
<gene>
    <name evidence="2" type="ORF">COT93_00425</name>
</gene>
<name>A0A2H0V9S3_9BACT</name>
<dbReference type="Proteomes" id="UP000229972">
    <property type="component" value="Unassembled WGS sequence"/>
</dbReference>
<evidence type="ECO:0000313" key="3">
    <source>
        <dbReference type="Proteomes" id="UP000229972"/>
    </source>
</evidence>
<reference evidence="3" key="1">
    <citation type="submission" date="2017-09" db="EMBL/GenBank/DDBJ databases">
        <title>Depth-based differentiation of microbial function through sediment-hosted aquifers and enrichment of novel symbionts in the deep terrestrial subsurface.</title>
        <authorList>
            <person name="Probst A.J."/>
            <person name="Ladd B."/>
            <person name="Jarett J.K."/>
            <person name="Geller-Mcgrath D.E."/>
            <person name="Sieber C.M.K."/>
            <person name="Emerson J.B."/>
            <person name="Anantharaman K."/>
            <person name="Thomas B.C."/>
            <person name="Malmstrom R."/>
            <person name="Stieglmeier M."/>
            <person name="Klingl A."/>
            <person name="Woyke T."/>
            <person name="Ryan C.M."/>
            <person name="Banfield J.F."/>
        </authorList>
    </citation>
    <scope>NUCLEOTIDE SEQUENCE [LARGE SCALE GENOMIC DNA]</scope>
</reference>
<dbReference type="EMBL" id="PFAL01000006">
    <property type="protein sequence ID" value="PIR95823.1"/>
    <property type="molecule type" value="Genomic_DNA"/>
</dbReference>